<name>A0A6V7QDR9_ANACO</name>
<evidence type="ECO:0000313" key="2">
    <source>
        <dbReference type="EMBL" id="CAD1841339.1"/>
    </source>
</evidence>
<dbReference type="AlphaFoldDB" id="A0A6V7QDR9"/>
<proteinExistence type="predicted"/>
<dbReference type="InterPro" id="IPR004367">
    <property type="entry name" value="Cyclin_C-dom"/>
</dbReference>
<accession>A0A6V7QDR9</accession>
<dbReference type="Pfam" id="PF02984">
    <property type="entry name" value="Cyclin_C"/>
    <property type="match status" value="1"/>
</dbReference>
<sequence>MQGWIKAFDPRSVGFIFAIIEVISILDYRPSTIAAAAILAASNEGLTKELVESKMATLSLCGSLDKEHVYACYNAMNQESKKKHKESRRLDSSDLSENCTSVTHVIDLTDTASFTSTSNKRRRLQLPNIN</sequence>
<gene>
    <name evidence="2" type="ORF">CB5_LOCUS24550</name>
</gene>
<organism evidence="2">
    <name type="scientific">Ananas comosus var. bracteatus</name>
    <name type="common">red pineapple</name>
    <dbReference type="NCBI Taxonomy" id="296719"/>
    <lineage>
        <taxon>Eukaryota</taxon>
        <taxon>Viridiplantae</taxon>
        <taxon>Streptophyta</taxon>
        <taxon>Embryophyta</taxon>
        <taxon>Tracheophyta</taxon>
        <taxon>Spermatophyta</taxon>
        <taxon>Magnoliopsida</taxon>
        <taxon>Liliopsida</taxon>
        <taxon>Poales</taxon>
        <taxon>Bromeliaceae</taxon>
        <taxon>Bromelioideae</taxon>
        <taxon>Ananas</taxon>
    </lineage>
</organism>
<dbReference type="EMBL" id="LR862135">
    <property type="protein sequence ID" value="CAD1841339.1"/>
    <property type="molecule type" value="Genomic_DNA"/>
</dbReference>
<protein>
    <recommendedName>
        <fullName evidence="1">Cyclin C-terminal domain-containing protein</fullName>
    </recommendedName>
</protein>
<feature type="domain" description="Cyclin C-terminal" evidence="1">
    <location>
        <begin position="24"/>
        <end position="86"/>
    </location>
</feature>
<reference evidence="2" key="1">
    <citation type="submission" date="2020-07" db="EMBL/GenBank/DDBJ databases">
        <authorList>
            <person name="Lin J."/>
        </authorList>
    </citation>
    <scope>NUCLEOTIDE SEQUENCE</scope>
</reference>
<dbReference type="Gene3D" id="1.10.472.10">
    <property type="entry name" value="Cyclin-like"/>
    <property type="match status" value="1"/>
</dbReference>
<evidence type="ECO:0000259" key="1">
    <source>
        <dbReference type="Pfam" id="PF02984"/>
    </source>
</evidence>